<evidence type="ECO:0000313" key="7">
    <source>
        <dbReference type="Proteomes" id="UP001595947"/>
    </source>
</evidence>
<keyword evidence="3" id="KW-0328">Glycosyltransferase</keyword>
<feature type="domain" description="Glycosyltransferase 2-like" evidence="5">
    <location>
        <begin position="22"/>
        <end position="145"/>
    </location>
</feature>
<evidence type="ECO:0000256" key="3">
    <source>
        <dbReference type="ARBA" id="ARBA00022676"/>
    </source>
</evidence>
<protein>
    <submittedName>
        <fullName evidence="6">Glycosyltransferase family 2 protein</fullName>
    </submittedName>
</protein>
<dbReference type="SUPFAM" id="SSF53448">
    <property type="entry name" value="Nucleotide-diphospho-sugar transferases"/>
    <property type="match status" value="1"/>
</dbReference>
<reference evidence="7" key="1">
    <citation type="journal article" date="2019" name="Int. J. Syst. Evol. Microbiol.">
        <title>The Global Catalogue of Microorganisms (GCM) 10K type strain sequencing project: providing services to taxonomists for standard genome sequencing and annotation.</title>
        <authorList>
            <consortium name="The Broad Institute Genomics Platform"/>
            <consortium name="The Broad Institute Genome Sequencing Center for Infectious Disease"/>
            <person name="Wu L."/>
            <person name="Ma J."/>
        </authorList>
    </citation>
    <scope>NUCLEOTIDE SEQUENCE [LARGE SCALE GENOMIC DNA]</scope>
    <source>
        <strain evidence="7">CGMCC 4.7093</strain>
    </source>
</reference>
<evidence type="ECO:0000256" key="1">
    <source>
        <dbReference type="ARBA" id="ARBA00004776"/>
    </source>
</evidence>
<evidence type="ECO:0000259" key="5">
    <source>
        <dbReference type="Pfam" id="PF00535"/>
    </source>
</evidence>
<dbReference type="InterPro" id="IPR001173">
    <property type="entry name" value="Glyco_trans_2-like"/>
</dbReference>
<dbReference type="InterPro" id="IPR029044">
    <property type="entry name" value="Nucleotide-diphossugar_trans"/>
</dbReference>
<keyword evidence="7" id="KW-1185">Reference proteome</keyword>
<evidence type="ECO:0000256" key="4">
    <source>
        <dbReference type="ARBA" id="ARBA00022679"/>
    </source>
</evidence>
<dbReference type="Pfam" id="PF00535">
    <property type="entry name" value="Glycos_transf_2"/>
    <property type="match status" value="1"/>
</dbReference>
<dbReference type="Proteomes" id="UP001595947">
    <property type="component" value="Unassembled WGS sequence"/>
</dbReference>
<dbReference type="EMBL" id="JBHSIV010000031">
    <property type="protein sequence ID" value="MFC5065116.1"/>
    <property type="molecule type" value="Genomic_DNA"/>
</dbReference>
<keyword evidence="4" id="KW-0808">Transferase</keyword>
<dbReference type="Gene3D" id="3.90.550.10">
    <property type="entry name" value="Spore Coat Polysaccharide Biosynthesis Protein SpsA, Chain A"/>
    <property type="match status" value="1"/>
</dbReference>
<dbReference type="PANTHER" id="PTHR43179">
    <property type="entry name" value="RHAMNOSYLTRANSFERASE WBBL"/>
    <property type="match status" value="1"/>
</dbReference>
<sequence>MTAPALAPQVDPAAVPTTAAVTVIVCSRNGARGIVACLDALAAQEHAPAAVVVVDDGSTDATAALADAHPLRPTVLRHRTNHGLGAARTTGIAAASTPLVAFTDDDCRPGPHWLAGLVAALPEQAVAVGGAVHAASTDSAARRYAAVTRPLAPVEVDTASGSALDRLTGYVRAARRAPADGVGREVASLVGASMLVRRDALDAVGGFDPAIRFGGDEEDLCRRLRTEFGAAAVRFEPAVVLHHEFDPRPTDVLRRARAYGRGNHRTWRRAGGVPPLRPFPLLLAALALAGLRFPTMPVVALAAPVLLYPRSGRSRAESAAFSYLAAAEDAATLVGFLQAWWRHR</sequence>
<gene>
    <name evidence="6" type="ORF">ACFPBZ_23065</name>
</gene>
<name>A0ABV9YR62_9PSEU</name>
<dbReference type="RefSeq" id="WP_378038453.1">
    <property type="nucleotide sequence ID" value="NZ_JBHSIV010000031.1"/>
</dbReference>
<comment type="caution">
    <text evidence="6">The sequence shown here is derived from an EMBL/GenBank/DDBJ whole genome shotgun (WGS) entry which is preliminary data.</text>
</comment>
<dbReference type="PANTHER" id="PTHR43179:SF12">
    <property type="entry name" value="GALACTOFURANOSYLTRANSFERASE GLFT2"/>
    <property type="match status" value="1"/>
</dbReference>
<accession>A0ABV9YR62</accession>
<proteinExistence type="inferred from homology"/>
<evidence type="ECO:0000313" key="6">
    <source>
        <dbReference type="EMBL" id="MFC5065116.1"/>
    </source>
</evidence>
<evidence type="ECO:0000256" key="2">
    <source>
        <dbReference type="ARBA" id="ARBA00006739"/>
    </source>
</evidence>
<comment type="similarity">
    <text evidence="2">Belongs to the glycosyltransferase 2 family.</text>
</comment>
<organism evidence="6 7">
    <name type="scientific">Actinomycetospora atypica</name>
    <dbReference type="NCBI Taxonomy" id="1290095"/>
    <lineage>
        <taxon>Bacteria</taxon>
        <taxon>Bacillati</taxon>
        <taxon>Actinomycetota</taxon>
        <taxon>Actinomycetes</taxon>
        <taxon>Pseudonocardiales</taxon>
        <taxon>Pseudonocardiaceae</taxon>
        <taxon>Actinomycetospora</taxon>
    </lineage>
</organism>
<comment type="pathway">
    <text evidence="1">Cell wall biogenesis; cell wall polysaccharide biosynthesis.</text>
</comment>